<dbReference type="InterPro" id="IPR001083">
    <property type="entry name" value="Cu_fist_DNA-bd_dom"/>
</dbReference>
<dbReference type="GO" id="GO:0000981">
    <property type="term" value="F:DNA-binding transcription factor activity, RNA polymerase II-specific"/>
    <property type="evidence" value="ECO:0007669"/>
    <property type="project" value="TreeGrafter"/>
</dbReference>
<feature type="compositionally biased region" description="Polar residues" evidence="8">
    <location>
        <begin position="351"/>
        <end position="360"/>
    </location>
</feature>
<gene>
    <name evidence="10" type="primary">CUP2</name>
    <name evidence="10" type="ORF">LPJ64_001302</name>
</gene>
<dbReference type="InterPro" id="IPR036395">
    <property type="entry name" value="Cu_fist_DNA-bd_dom_sf"/>
</dbReference>
<dbReference type="FunFam" id="3.90.430.10:FF:000001">
    <property type="entry name" value="Copper fist DNA-binding protein"/>
    <property type="match status" value="1"/>
</dbReference>
<evidence type="ECO:0000259" key="9">
    <source>
        <dbReference type="PROSITE" id="PS50073"/>
    </source>
</evidence>
<accession>A0A9W7XPY0</accession>
<dbReference type="GO" id="GO:0000978">
    <property type="term" value="F:RNA polymerase II cis-regulatory region sequence-specific DNA binding"/>
    <property type="evidence" value="ECO:0007669"/>
    <property type="project" value="TreeGrafter"/>
</dbReference>
<evidence type="ECO:0000256" key="4">
    <source>
        <dbReference type="ARBA" id="ARBA00023008"/>
    </source>
</evidence>
<feature type="compositionally biased region" description="Low complexity" evidence="8">
    <location>
        <begin position="379"/>
        <end position="392"/>
    </location>
</feature>
<keyword evidence="4" id="KW-0186">Copper</keyword>
<keyword evidence="3" id="KW-0862">Zinc</keyword>
<dbReference type="PROSITE" id="PS50073">
    <property type="entry name" value="COPPER_FIST_2"/>
    <property type="match status" value="1"/>
</dbReference>
<dbReference type="Pfam" id="PF00649">
    <property type="entry name" value="Copper-fist"/>
    <property type="match status" value="1"/>
</dbReference>
<evidence type="ECO:0000256" key="5">
    <source>
        <dbReference type="ARBA" id="ARBA00023015"/>
    </source>
</evidence>
<comment type="caution">
    <text evidence="10">The sequence shown here is derived from an EMBL/GenBank/DDBJ whole genome shotgun (WGS) entry which is preliminary data.</text>
</comment>
<dbReference type="GO" id="GO:0045944">
    <property type="term" value="P:positive regulation of transcription by RNA polymerase II"/>
    <property type="evidence" value="ECO:0007669"/>
    <property type="project" value="TreeGrafter"/>
</dbReference>
<evidence type="ECO:0000313" key="11">
    <source>
        <dbReference type="Proteomes" id="UP001145021"/>
    </source>
</evidence>
<dbReference type="SMART" id="SM01090">
    <property type="entry name" value="Copper-fist"/>
    <property type="match status" value="1"/>
</dbReference>
<dbReference type="SUPFAM" id="SSF57879">
    <property type="entry name" value="Zinc domain conserved in yeast copper-regulated transcription factors"/>
    <property type="match status" value="1"/>
</dbReference>
<evidence type="ECO:0000313" key="10">
    <source>
        <dbReference type="EMBL" id="KAJ1647321.1"/>
    </source>
</evidence>
<dbReference type="GO" id="GO:0006878">
    <property type="term" value="P:intracellular copper ion homeostasis"/>
    <property type="evidence" value="ECO:0007669"/>
    <property type="project" value="TreeGrafter"/>
</dbReference>
<feature type="region of interest" description="Disordered" evidence="8">
    <location>
        <begin position="351"/>
        <end position="395"/>
    </location>
</feature>
<dbReference type="PRINTS" id="PR00617">
    <property type="entry name" value="COPPERFIST"/>
</dbReference>
<dbReference type="PANTHER" id="PTHR28088:SF5">
    <property type="entry name" value="TRANSCRIPTIONAL ACTIVATOR HAA1-RELATED"/>
    <property type="match status" value="1"/>
</dbReference>
<dbReference type="InterPro" id="IPR051763">
    <property type="entry name" value="Copper_Homeo_Regul"/>
</dbReference>
<reference evidence="10" key="1">
    <citation type="submission" date="2022-07" db="EMBL/GenBank/DDBJ databases">
        <title>Phylogenomic reconstructions and comparative analyses of Kickxellomycotina fungi.</title>
        <authorList>
            <person name="Reynolds N.K."/>
            <person name="Stajich J.E."/>
            <person name="Barry K."/>
            <person name="Grigoriev I.V."/>
            <person name="Crous P."/>
            <person name="Smith M.E."/>
        </authorList>
    </citation>
    <scope>NUCLEOTIDE SEQUENCE</scope>
    <source>
        <strain evidence="10">NBRC 105413</strain>
    </source>
</reference>
<evidence type="ECO:0000256" key="8">
    <source>
        <dbReference type="SAM" id="MobiDB-lite"/>
    </source>
</evidence>
<evidence type="ECO:0000256" key="7">
    <source>
        <dbReference type="ARBA" id="ARBA00023242"/>
    </source>
</evidence>
<dbReference type="PROSITE" id="PS01119">
    <property type="entry name" value="COPPER_FIST_1"/>
    <property type="match status" value="1"/>
</dbReference>
<dbReference type="GO" id="GO:0005634">
    <property type="term" value="C:nucleus"/>
    <property type="evidence" value="ECO:0007669"/>
    <property type="project" value="UniProtKB-SubCell"/>
</dbReference>
<sequence>MIFIEGKKYACQPCIRGHRASSCKHKDRQLVEIRPKGRPVTQCERCRHLRKTRKAHVKCLCSELTEEEIARAADKPSKKFENLLNPCKCPEDKFCTCCKPLFTEYLNRNYPSALVEETTKTLGARLKASAASAHTRREASKAAAKRAKEAEMPECPSGPGAPCCKTDNSQLESAMPEPALERPRTSCCPQKPHGTASSSSSSSSSAVSYQANGNVNSNGHGQSDSPNCDCGCSCKQKLELLVQAIEARIGQPLNIDVDQAHSSVVGPEEWVESVLSPLSPAVSNDSNAASEPATSNSKNSTISNALDLENVDELVVAETQFSGTDVIGQFAAGVLPPAVTVPGCCGPKRQTGTGVSSSVATPKRASCCSTPKSLKSDGSDSASSKSNESNGNDISDSIAETDAAVAPCCMPTAPQQVLPEQKSCCDDGNQKGGSDGVEQKASCCGSGDDEGGCCCKKRASNQLWQPGDSENPEVDKDGALACSCGCRKPFEECTDCLEDLCEEVLLRPTF</sequence>
<protein>
    <submittedName>
        <fullName evidence="10">Copper-binding transcription factor</fullName>
    </submittedName>
</protein>
<dbReference type="GO" id="GO:0006879">
    <property type="term" value="P:intracellular iron ion homeostasis"/>
    <property type="evidence" value="ECO:0007669"/>
    <property type="project" value="TreeGrafter"/>
</dbReference>
<evidence type="ECO:0000256" key="3">
    <source>
        <dbReference type="ARBA" id="ARBA00022833"/>
    </source>
</evidence>
<proteinExistence type="predicted"/>
<feature type="compositionally biased region" description="Polar residues" evidence="8">
    <location>
        <begin position="206"/>
        <end position="222"/>
    </location>
</feature>
<feature type="compositionally biased region" description="Basic and acidic residues" evidence="8">
    <location>
        <begin position="135"/>
        <end position="151"/>
    </location>
</feature>
<dbReference type="Proteomes" id="UP001145021">
    <property type="component" value="Unassembled WGS sequence"/>
</dbReference>
<feature type="region of interest" description="Disordered" evidence="8">
    <location>
        <begin position="281"/>
        <end position="301"/>
    </location>
</feature>
<keyword evidence="11" id="KW-1185">Reference proteome</keyword>
<comment type="subcellular location">
    <subcellularLocation>
        <location evidence="1">Nucleus</location>
    </subcellularLocation>
</comment>
<keyword evidence="6" id="KW-0804">Transcription</keyword>
<evidence type="ECO:0000256" key="6">
    <source>
        <dbReference type="ARBA" id="ARBA00023163"/>
    </source>
</evidence>
<dbReference type="GO" id="GO:0005507">
    <property type="term" value="F:copper ion binding"/>
    <property type="evidence" value="ECO:0007669"/>
    <property type="project" value="InterPro"/>
</dbReference>
<keyword evidence="5" id="KW-0805">Transcription regulation</keyword>
<dbReference type="PANTHER" id="PTHR28088">
    <property type="entry name" value="TRANSCRIPTIONAL ACTIVATOR HAA1-RELATED"/>
    <property type="match status" value="1"/>
</dbReference>
<keyword evidence="7" id="KW-0539">Nucleus</keyword>
<keyword evidence="2" id="KW-0479">Metal-binding</keyword>
<feature type="domain" description="Copper-fist" evidence="9">
    <location>
        <begin position="1"/>
        <end position="40"/>
    </location>
</feature>
<evidence type="ECO:0000256" key="1">
    <source>
        <dbReference type="ARBA" id="ARBA00004123"/>
    </source>
</evidence>
<dbReference type="SMART" id="SM00412">
    <property type="entry name" value="Cu_FIST"/>
    <property type="match status" value="1"/>
</dbReference>
<dbReference type="EMBL" id="JANBOH010000033">
    <property type="protein sequence ID" value="KAJ1647321.1"/>
    <property type="molecule type" value="Genomic_DNA"/>
</dbReference>
<dbReference type="Gene3D" id="3.90.430.10">
    <property type="entry name" value="Copper fist DNA-binding domain"/>
    <property type="match status" value="1"/>
</dbReference>
<dbReference type="AlphaFoldDB" id="A0A9W7XPY0"/>
<name>A0A9W7XPY0_9FUNG</name>
<organism evidence="10 11">
    <name type="scientific">Coemansia asiatica</name>
    <dbReference type="NCBI Taxonomy" id="1052880"/>
    <lineage>
        <taxon>Eukaryota</taxon>
        <taxon>Fungi</taxon>
        <taxon>Fungi incertae sedis</taxon>
        <taxon>Zoopagomycota</taxon>
        <taxon>Kickxellomycotina</taxon>
        <taxon>Kickxellomycetes</taxon>
        <taxon>Kickxellales</taxon>
        <taxon>Kickxellaceae</taxon>
        <taxon>Coemansia</taxon>
    </lineage>
</organism>
<feature type="region of interest" description="Disordered" evidence="8">
    <location>
        <begin position="127"/>
        <end position="222"/>
    </location>
</feature>
<evidence type="ECO:0000256" key="2">
    <source>
        <dbReference type="ARBA" id="ARBA00022723"/>
    </source>
</evidence>